<dbReference type="Gene3D" id="2.40.50.1020">
    <property type="entry name" value="LytTr DNA-binding domain"/>
    <property type="match status" value="1"/>
</dbReference>
<evidence type="ECO:0000313" key="7">
    <source>
        <dbReference type="Proteomes" id="UP000628463"/>
    </source>
</evidence>
<dbReference type="InterPro" id="IPR001789">
    <property type="entry name" value="Sig_transdc_resp-reg_receiver"/>
</dbReference>
<protein>
    <recommendedName>
        <fullName evidence="1">Stage 0 sporulation protein A homolog</fullName>
    </recommendedName>
</protein>
<dbReference type="PANTHER" id="PTHR37299">
    <property type="entry name" value="TRANSCRIPTIONAL REGULATOR-RELATED"/>
    <property type="match status" value="1"/>
</dbReference>
<sequence>MDIAVCDDSMEALNDVRNVLIETNRVNLIECFNDIDRFMRDVEDGSRYDIVMMDIDWKEKKNGIDYAAWLYDKAPDTRLIFFTGYSQEYIEDVFMQRTNIEGYLKKPVKKDRVIKIIDKIENSKINMNLQKLVIKQRGQIQTVAYESIIYIEGSNHNVYIYTDKKDIMVYDSLQQILKQLPDDFYQCHRSFIINFNHVKRIEKEYVVMDNGEHVSVSRLKRKELSDLFFKYMGEKM</sequence>
<dbReference type="InterPro" id="IPR011006">
    <property type="entry name" value="CheY-like_superfamily"/>
</dbReference>
<dbReference type="RefSeq" id="WP_186835905.1">
    <property type="nucleotide sequence ID" value="NZ_JACOPD010000001.1"/>
</dbReference>
<proteinExistence type="predicted"/>
<keyword evidence="3" id="KW-0597">Phosphoprotein</keyword>
<keyword evidence="7" id="KW-1185">Reference proteome</keyword>
<gene>
    <name evidence="6" type="ORF">H8S01_01400</name>
</gene>
<name>A0ABR7FWP5_9FIRM</name>
<organism evidence="6 7">
    <name type="scientific">Lachnospira hominis</name>
    <name type="common">ex Liu et al. 2021</name>
    <dbReference type="NCBI Taxonomy" id="2763051"/>
    <lineage>
        <taxon>Bacteria</taxon>
        <taxon>Bacillati</taxon>
        <taxon>Bacillota</taxon>
        <taxon>Clostridia</taxon>
        <taxon>Lachnospirales</taxon>
        <taxon>Lachnospiraceae</taxon>
        <taxon>Lachnospira</taxon>
    </lineage>
</organism>
<comment type="caution">
    <text evidence="6">The sequence shown here is derived from an EMBL/GenBank/DDBJ whole genome shotgun (WGS) entry which is preliminary data.</text>
</comment>
<evidence type="ECO:0000256" key="3">
    <source>
        <dbReference type="PROSITE-ProRule" id="PRU00169"/>
    </source>
</evidence>
<dbReference type="InterPro" id="IPR007492">
    <property type="entry name" value="LytTR_DNA-bd_dom"/>
</dbReference>
<dbReference type="Pfam" id="PF04397">
    <property type="entry name" value="LytTR"/>
    <property type="match status" value="1"/>
</dbReference>
<feature type="domain" description="HTH LytTR-type" evidence="5">
    <location>
        <begin position="132"/>
        <end position="230"/>
    </location>
</feature>
<accession>A0ABR7FWP5</accession>
<feature type="modified residue" description="4-aspartylphosphate" evidence="3">
    <location>
        <position position="54"/>
    </location>
</feature>
<evidence type="ECO:0000256" key="1">
    <source>
        <dbReference type="ARBA" id="ARBA00018672"/>
    </source>
</evidence>
<evidence type="ECO:0000256" key="2">
    <source>
        <dbReference type="ARBA" id="ARBA00024867"/>
    </source>
</evidence>
<dbReference type="Gene3D" id="3.40.50.2300">
    <property type="match status" value="1"/>
</dbReference>
<feature type="domain" description="Response regulatory" evidence="4">
    <location>
        <begin position="2"/>
        <end position="121"/>
    </location>
</feature>
<dbReference type="SMART" id="SM00850">
    <property type="entry name" value="LytTR"/>
    <property type="match status" value="1"/>
</dbReference>
<comment type="function">
    <text evidence="2">May play the central regulatory role in sporulation. It may be an element of the effector pathway responsible for the activation of sporulation genes in response to nutritional stress. Spo0A may act in concert with spo0H (a sigma factor) to control the expression of some genes that are critical to the sporulation process.</text>
</comment>
<reference evidence="6 7" key="1">
    <citation type="submission" date="2020-08" db="EMBL/GenBank/DDBJ databases">
        <title>Genome public.</title>
        <authorList>
            <person name="Liu C."/>
            <person name="Sun Q."/>
        </authorList>
    </citation>
    <scope>NUCLEOTIDE SEQUENCE [LARGE SCALE GENOMIC DNA]</scope>
    <source>
        <strain evidence="6 7">NSJ-43</strain>
    </source>
</reference>
<dbReference type="EMBL" id="JACOPD010000001">
    <property type="protein sequence ID" value="MBC5679620.1"/>
    <property type="molecule type" value="Genomic_DNA"/>
</dbReference>
<dbReference type="InterPro" id="IPR046947">
    <property type="entry name" value="LytR-like"/>
</dbReference>
<dbReference type="Pfam" id="PF00072">
    <property type="entry name" value="Response_reg"/>
    <property type="match status" value="1"/>
</dbReference>
<dbReference type="PROSITE" id="PS50930">
    <property type="entry name" value="HTH_LYTTR"/>
    <property type="match status" value="1"/>
</dbReference>
<dbReference type="SMART" id="SM00448">
    <property type="entry name" value="REC"/>
    <property type="match status" value="1"/>
</dbReference>
<dbReference type="PANTHER" id="PTHR37299:SF1">
    <property type="entry name" value="STAGE 0 SPORULATION PROTEIN A HOMOLOG"/>
    <property type="match status" value="1"/>
</dbReference>
<evidence type="ECO:0000259" key="4">
    <source>
        <dbReference type="PROSITE" id="PS50110"/>
    </source>
</evidence>
<dbReference type="PROSITE" id="PS50110">
    <property type="entry name" value="RESPONSE_REGULATORY"/>
    <property type="match status" value="1"/>
</dbReference>
<dbReference type="SUPFAM" id="SSF52172">
    <property type="entry name" value="CheY-like"/>
    <property type="match status" value="1"/>
</dbReference>
<dbReference type="Proteomes" id="UP000628463">
    <property type="component" value="Unassembled WGS sequence"/>
</dbReference>
<evidence type="ECO:0000313" key="6">
    <source>
        <dbReference type="EMBL" id="MBC5679620.1"/>
    </source>
</evidence>
<evidence type="ECO:0000259" key="5">
    <source>
        <dbReference type="PROSITE" id="PS50930"/>
    </source>
</evidence>